<keyword evidence="2" id="KW-1185">Reference proteome</keyword>
<evidence type="ECO:0000313" key="1">
    <source>
        <dbReference type="EMBL" id="KAI0494222.1"/>
    </source>
</evidence>
<dbReference type="EMBL" id="JAGYWB010000017">
    <property type="protein sequence ID" value="KAI0494222.1"/>
    <property type="molecule type" value="Genomic_DNA"/>
</dbReference>
<organism evidence="1 2">
    <name type="scientific">Dendrobium nobile</name>
    <name type="common">Orchid</name>
    <dbReference type="NCBI Taxonomy" id="94219"/>
    <lineage>
        <taxon>Eukaryota</taxon>
        <taxon>Viridiplantae</taxon>
        <taxon>Streptophyta</taxon>
        <taxon>Embryophyta</taxon>
        <taxon>Tracheophyta</taxon>
        <taxon>Spermatophyta</taxon>
        <taxon>Magnoliopsida</taxon>
        <taxon>Liliopsida</taxon>
        <taxon>Asparagales</taxon>
        <taxon>Orchidaceae</taxon>
        <taxon>Epidendroideae</taxon>
        <taxon>Malaxideae</taxon>
        <taxon>Dendrobiinae</taxon>
        <taxon>Dendrobium</taxon>
    </lineage>
</organism>
<sequence>MAPNIPQKKNTLMRPCRRAATHFIIPIAWQYHISRPFHLPSQQHLKLAFTSFAQLACFLQIVLS</sequence>
<protein>
    <submittedName>
        <fullName evidence="1">Uncharacterized protein</fullName>
    </submittedName>
</protein>
<comment type="caution">
    <text evidence="1">The sequence shown here is derived from an EMBL/GenBank/DDBJ whole genome shotgun (WGS) entry which is preliminary data.</text>
</comment>
<dbReference type="Proteomes" id="UP000829196">
    <property type="component" value="Unassembled WGS sequence"/>
</dbReference>
<accession>A0A8T3AEL5</accession>
<evidence type="ECO:0000313" key="2">
    <source>
        <dbReference type="Proteomes" id="UP000829196"/>
    </source>
</evidence>
<name>A0A8T3AEL5_DENNO</name>
<gene>
    <name evidence="1" type="ORF">KFK09_024353</name>
</gene>
<dbReference type="AlphaFoldDB" id="A0A8T3AEL5"/>
<reference evidence="1" key="1">
    <citation type="journal article" date="2022" name="Front. Genet.">
        <title>Chromosome-Scale Assembly of the Dendrobium nobile Genome Provides Insights Into the Molecular Mechanism of the Biosynthesis of the Medicinal Active Ingredient of Dendrobium.</title>
        <authorList>
            <person name="Xu Q."/>
            <person name="Niu S.-C."/>
            <person name="Li K.-L."/>
            <person name="Zheng P.-J."/>
            <person name="Zhang X.-J."/>
            <person name="Jia Y."/>
            <person name="Liu Y."/>
            <person name="Niu Y.-X."/>
            <person name="Yu L.-H."/>
            <person name="Chen D.-F."/>
            <person name="Zhang G.-Q."/>
        </authorList>
    </citation>
    <scope>NUCLEOTIDE SEQUENCE</scope>
    <source>
        <tissue evidence="1">Leaf</tissue>
    </source>
</reference>
<proteinExistence type="predicted"/>